<reference evidence="2" key="2">
    <citation type="journal article" date="2018" name="Plant J.">
        <title>The Sorghum bicolor reference genome: improved assembly, gene annotations, a transcriptome atlas, and signatures of genome organization.</title>
        <authorList>
            <person name="McCormick R.F."/>
            <person name="Truong S.K."/>
            <person name="Sreedasyam A."/>
            <person name="Jenkins J."/>
            <person name="Shu S."/>
            <person name="Sims D."/>
            <person name="Kennedy M."/>
            <person name="Amirebrahimi M."/>
            <person name="Weers B.D."/>
            <person name="McKinley B."/>
            <person name="Mattison A."/>
            <person name="Morishige D.T."/>
            <person name="Grimwood J."/>
            <person name="Schmutz J."/>
            <person name="Mullet J.E."/>
        </authorList>
    </citation>
    <scope>NUCLEOTIDE SEQUENCE [LARGE SCALE GENOMIC DNA]</scope>
    <source>
        <strain evidence="2">cv. BTx623</strain>
    </source>
</reference>
<dbReference type="InParanoid" id="A0A1B6PNK4"/>
<sequence>MLMDRADTSGFVSGGIHYMNIHVYFHFVYTMCFLSGEVVKLGF</sequence>
<protein>
    <submittedName>
        <fullName evidence="1">Uncharacterized protein</fullName>
    </submittedName>
</protein>
<dbReference type="Proteomes" id="UP000000768">
    <property type="component" value="Chromosome 6"/>
</dbReference>
<gene>
    <name evidence="1" type="ORF">SORBI_3006G235900</name>
</gene>
<dbReference type="EMBL" id="CM000765">
    <property type="protein sequence ID" value="KXG27237.1"/>
    <property type="molecule type" value="Genomic_DNA"/>
</dbReference>
<organism evidence="1 2">
    <name type="scientific">Sorghum bicolor</name>
    <name type="common">Sorghum</name>
    <name type="synonym">Sorghum vulgare</name>
    <dbReference type="NCBI Taxonomy" id="4558"/>
    <lineage>
        <taxon>Eukaryota</taxon>
        <taxon>Viridiplantae</taxon>
        <taxon>Streptophyta</taxon>
        <taxon>Embryophyta</taxon>
        <taxon>Tracheophyta</taxon>
        <taxon>Spermatophyta</taxon>
        <taxon>Magnoliopsida</taxon>
        <taxon>Liliopsida</taxon>
        <taxon>Poales</taxon>
        <taxon>Poaceae</taxon>
        <taxon>PACMAD clade</taxon>
        <taxon>Panicoideae</taxon>
        <taxon>Andropogonodae</taxon>
        <taxon>Andropogoneae</taxon>
        <taxon>Sorghinae</taxon>
        <taxon>Sorghum</taxon>
    </lineage>
</organism>
<evidence type="ECO:0000313" key="2">
    <source>
        <dbReference type="Proteomes" id="UP000000768"/>
    </source>
</evidence>
<evidence type="ECO:0000313" key="1">
    <source>
        <dbReference type="EMBL" id="KXG27237.1"/>
    </source>
</evidence>
<name>A0A1B6PNK4_SORBI</name>
<reference evidence="1 2" key="1">
    <citation type="journal article" date="2009" name="Nature">
        <title>The Sorghum bicolor genome and the diversification of grasses.</title>
        <authorList>
            <person name="Paterson A.H."/>
            <person name="Bowers J.E."/>
            <person name="Bruggmann R."/>
            <person name="Dubchak I."/>
            <person name="Grimwood J."/>
            <person name="Gundlach H."/>
            <person name="Haberer G."/>
            <person name="Hellsten U."/>
            <person name="Mitros T."/>
            <person name="Poliakov A."/>
            <person name="Schmutz J."/>
            <person name="Spannagl M."/>
            <person name="Tang H."/>
            <person name="Wang X."/>
            <person name="Wicker T."/>
            <person name="Bharti A.K."/>
            <person name="Chapman J."/>
            <person name="Feltus F.A."/>
            <person name="Gowik U."/>
            <person name="Grigoriev I.V."/>
            <person name="Lyons E."/>
            <person name="Maher C.A."/>
            <person name="Martis M."/>
            <person name="Narechania A."/>
            <person name="Otillar R.P."/>
            <person name="Penning B.W."/>
            <person name="Salamov A.A."/>
            <person name="Wang Y."/>
            <person name="Zhang L."/>
            <person name="Carpita N.C."/>
            <person name="Freeling M."/>
            <person name="Gingle A.R."/>
            <person name="Hash C.T."/>
            <person name="Keller B."/>
            <person name="Klein P."/>
            <person name="Kresovich S."/>
            <person name="McCann M.C."/>
            <person name="Ming R."/>
            <person name="Peterson D.G."/>
            <person name="Mehboob-ur-Rahman"/>
            <person name="Ware D."/>
            <person name="Westhoff P."/>
            <person name="Mayer K.F."/>
            <person name="Messing J."/>
            <person name="Rokhsar D.S."/>
        </authorList>
    </citation>
    <scope>NUCLEOTIDE SEQUENCE [LARGE SCALE GENOMIC DNA]</scope>
    <source>
        <strain evidence="2">cv. BTx623</strain>
    </source>
</reference>
<dbReference type="AlphaFoldDB" id="A0A1B6PNK4"/>
<proteinExistence type="predicted"/>
<keyword evidence="2" id="KW-1185">Reference proteome</keyword>
<dbReference type="Gramene" id="KXG27237">
    <property type="protein sequence ID" value="KXG27237"/>
    <property type="gene ID" value="SORBI_3006G235900"/>
</dbReference>
<accession>A0A1B6PNK4</accession>